<dbReference type="Proteomes" id="UP000176815">
    <property type="component" value="Unassembled WGS sequence"/>
</dbReference>
<comment type="caution">
    <text evidence="2">The sequence shown here is derived from an EMBL/GenBank/DDBJ whole genome shotgun (WGS) entry which is preliminary data.</text>
</comment>
<accession>A0A1F4X8P1</accession>
<feature type="domain" description="ASCH" evidence="1">
    <location>
        <begin position="7"/>
        <end position="111"/>
    </location>
</feature>
<gene>
    <name evidence="2" type="ORF">A2619_02960</name>
</gene>
<name>A0A1F4X8P1_UNCKA</name>
<evidence type="ECO:0000259" key="1">
    <source>
        <dbReference type="SMART" id="SM01022"/>
    </source>
</evidence>
<evidence type="ECO:0000313" key="3">
    <source>
        <dbReference type="Proteomes" id="UP000176815"/>
    </source>
</evidence>
<dbReference type="SMART" id="SM01022">
    <property type="entry name" value="ASCH"/>
    <property type="match status" value="1"/>
</dbReference>
<dbReference type="Gene3D" id="2.30.130.30">
    <property type="entry name" value="Hypothetical protein"/>
    <property type="match status" value="1"/>
</dbReference>
<organism evidence="2 3">
    <name type="scientific">candidate division WWE3 bacterium RIFOXYD1_FULL_39_9</name>
    <dbReference type="NCBI Taxonomy" id="1802649"/>
    <lineage>
        <taxon>Bacteria</taxon>
        <taxon>Katanobacteria</taxon>
    </lineage>
</organism>
<evidence type="ECO:0000313" key="2">
    <source>
        <dbReference type="EMBL" id="OGC78019.1"/>
    </source>
</evidence>
<dbReference type="InterPro" id="IPR015947">
    <property type="entry name" value="PUA-like_sf"/>
</dbReference>
<dbReference type="EMBL" id="MEWG01000008">
    <property type="protein sequence ID" value="OGC78019.1"/>
    <property type="molecule type" value="Genomic_DNA"/>
</dbReference>
<dbReference type="InterPro" id="IPR007374">
    <property type="entry name" value="ASCH_domain"/>
</dbReference>
<dbReference type="AlphaFoldDB" id="A0A1F4X8P1"/>
<proteinExistence type="predicted"/>
<sequence length="114" mass="13475">MQNNKTITFEAHHVELIKNGKKTSTWRFFDDKNLAVGDIVTLVKRPELVPFGTAKIEAIIEKRLDELTEEDKRGHESYVNDEEMYKKFSFYYSKEVRGDTLVKILRFNDINLFE</sequence>
<reference evidence="2 3" key="1">
    <citation type="journal article" date="2016" name="Nat. Commun.">
        <title>Thousands of microbial genomes shed light on interconnected biogeochemical processes in an aquifer system.</title>
        <authorList>
            <person name="Anantharaman K."/>
            <person name="Brown C.T."/>
            <person name="Hug L.A."/>
            <person name="Sharon I."/>
            <person name="Castelle C.J."/>
            <person name="Probst A.J."/>
            <person name="Thomas B.C."/>
            <person name="Singh A."/>
            <person name="Wilkins M.J."/>
            <person name="Karaoz U."/>
            <person name="Brodie E.L."/>
            <person name="Williams K.H."/>
            <person name="Hubbard S.S."/>
            <person name="Banfield J.F."/>
        </authorList>
    </citation>
    <scope>NUCLEOTIDE SEQUENCE [LARGE SCALE GENOMIC DNA]</scope>
</reference>
<dbReference type="Pfam" id="PF04266">
    <property type="entry name" value="ASCH"/>
    <property type="match status" value="1"/>
</dbReference>
<protein>
    <recommendedName>
        <fullName evidence="1">ASCH domain-containing protein</fullName>
    </recommendedName>
</protein>
<dbReference type="SUPFAM" id="SSF88697">
    <property type="entry name" value="PUA domain-like"/>
    <property type="match status" value="1"/>
</dbReference>